<dbReference type="Proteomes" id="UP001152803">
    <property type="component" value="Unassembled WGS sequence"/>
</dbReference>
<comment type="caution">
    <text evidence="1">Lacks conserved residue(s) required for the propagation of feature annotation.</text>
</comment>
<organism evidence="6 7">
    <name type="scientific">Conger conger</name>
    <name type="common">Conger eel</name>
    <name type="synonym">Muraena conger</name>
    <dbReference type="NCBI Taxonomy" id="82655"/>
    <lineage>
        <taxon>Eukaryota</taxon>
        <taxon>Metazoa</taxon>
        <taxon>Chordata</taxon>
        <taxon>Craniata</taxon>
        <taxon>Vertebrata</taxon>
        <taxon>Euteleostomi</taxon>
        <taxon>Actinopterygii</taxon>
        <taxon>Neopterygii</taxon>
        <taxon>Teleostei</taxon>
        <taxon>Anguilliformes</taxon>
        <taxon>Congridae</taxon>
        <taxon>Conger</taxon>
    </lineage>
</organism>
<dbReference type="GO" id="GO:0006915">
    <property type="term" value="P:apoptotic process"/>
    <property type="evidence" value="ECO:0007669"/>
    <property type="project" value="InterPro"/>
</dbReference>
<dbReference type="GO" id="GO:0004888">
    <property type="term" value="F:transmembrane signaling receptor activity"/>
    <property type="evidence" value="ECO:0007669"/>
    <property type="project" value="InterPro"/>
</dbReference>
<feature type="region of interest" description="Disordered" evidence="2">
    <location>
        <begin position="132"/>
        <end position="172"/>
    </location>
</feature>
<feature type="transmembrane region" description="Helical" evidence="3">
    <location>
        <begin position="179"/>
        <end position="197"/>
    </location>
</feature>
<dbReference type="GO" id="GO:0009897">
    <property type="term" value="C:external side of plasma membrane"/>
    <property type="evidence" value="ECO:0007669"/>
    <property type="project" value="TreeGrafter"/>
</dbReference>
<protein>
    <recommendedName>
        <fullName evidence="5">TNFR-Cys domain-containing protein</fullName>
    </recommendedName>
</protein>
<dbReference type="InterPro" id="IPR053126">
    <property type="entry name" value="CD27_receptor"/>
</dbReference>
<keyword evidence="3" id="KW-1133">Transmembrane helix</keyword>
<dbReference type="PROSITE" id="PS50050">
    <property type="entry name" value="TNFR_NGFR_2"/>
    <property type="match status" value="1"/>
</dbReference>
<feature type="compositionally biased region" description="Basic and acidic residues" evidence="2">
    <location>
        <begin position="133"/>
        <end position="143"/>
    </location>
</feature>
<feature type="disulfide bond" evidence="1">
    <location>
        <begin position="65"/>
        <end position="80"/>
    </location>
</feature>
<keyword evidence="3" id="KW-0472">Membrane</keyword>
<keyword evidence="1" id="KW-1015">Disulfide bond</keyword>
<feature type="domain" description="TNFR-Cys" evidence="5">
    <location>
        <begin position="64"/>
        <end position="105"/>
    </location>
</feature>
<evidence type="ECO:0000313" key="7">
    <source>
        <dbReference type="Proteomes" id="UP001152803"/>
    </source>
</evidence>
<reference evidence="6" key="1">
    <citation type="journal article" date="2023" name="Science">
        <title>Genome structures resolve the early diversification of teleost fishes.</title>
        <authorList>
            <person name="Parey E."/>
            <person name="Louis A."/>
            <person name="Montfort J."/>
            <person name="Bouchez O."/>
            <person name="Roques C."/>
            <person name="Iampietro C."/>
            <person name="Lluch J."/>
            <person name="Castinel A."/>
            <person name="Donnadieu C."/>
            <person name="Desvignes T."/>
            <person name="Floi Bucao C."/>
            <person name="Jouanno E."/>
            <person name="Wen M."/>
            <person name="Mejri S."/>
            <person name="Dirks R."/>
            <person name="Jansen H."/>
            <person name="Henkel C."/>
            <person name="Chen W.J."/>
            <person name="Zahm M."/>
            <person name="Cabau C."/>
            <person name="Klopp C."/>
            <person name="Thompson A.W."/>
            <person name="Robinson-Rechavi M."/>
            <person name="Braasch I."/>
            <person name="Lecointre G."/>
            <person name="Bobe J."/>
            <person name="Postlethwait J.H."/>
            <person name="Berthelot C."/>
            <person name="Roest Crollius H."/>
            <person name="Guiguen Y."/>
        </authorList>
    </citation>
    <scope>NUCLEOTIDE SEQUENCE</scope>
    <source>
        <strain evidence="6">Concon-B</strain>
    </source>
</reference>
<feature type="chain" id="PRO_5040215364" description="TNFR-Cys domain-containing protein" evidence="4">
    <location>
        <begin position="26"/>
        <end position="248"/>
    </location>
</feature>
<proteinExistence type="predicted"/>
<dbReference type="PANTHER" id="PTHR47496">
    <property type="entry name" value="CD27"/>
    <property type="match status" value="1"/>
</dbReference>
<name>A0A9Q1E1U3_CONCO</name>
<keyword evidence="7" id="KW-1185">Reference proteome</keyword>
<comment type="caution">
    <text evidence="6">The sequence shown here is derived from an EMBL/GenBank/DDBJ whole genome shotgun (WGS) entry which is preliminary data.</text>
</comment>
<dbReference type="InterPro" id="IPR008063">
    <property type="entry name" value="Fas_rcpt"/>
</dbReference>
<dbReference type="PRINTS" id="PR01680">
    <property type="entry name" value="TNFACTORR6"/>
</dbReference>
<keyword evidence="4" id="KW-0732">Signal</keyword>
<dbReference type="SMART" id="SM00208">
    <property type="entry name" value="TNFR"/>
    <property type="match status" value="2"/>
</dbReference>
<evidence type="ECO:0000313" key="6">
    <source>
        <dbReference type="EMBL" id="KAJ8287799.1"/>
    </source>
</evidence>
<dbReference type="AlphaFoldDB" id="A0A9Q1E1U3"/>
<dbReference type="InterPro" id="IPR001368">
    <property type="entry name" value="TNFR/NGFR_Cys_rich_reg"/>
</dbReference>
<evidence type="ECO:0000256" key="3">
    <source>
        <dbReference type="SAM" id="Phobius"/>
    </source>
</evidence>
<feature type="signal peptide" evidence="4">
    <location>
        <begin position="1"/>
        <end position="25"/>
    </location>
</feature>
<evidence type="ECO:0000256" key="4">
    <source>
        <dbReference type="SAM" id="SignalP"/>
    </source>
</evidence>
<feature type="compositionally biased region" description="Basic and acidic residues" evidence="2">
    <location>
        <begin position="152"/>
        <end position="165"/>
    </location>
</feature>
<dbReference type="GO" id="GO:0006955">
    <property type="term" value="P:immune response"/>
    <property type="evidence" value="ECO:0007669"/>
    <property type="project" value="InterPro"/>
</dbReference>
<dbReference type="CDD" id="cd00185">
    <property type="entry name" value="TNFRSF"/>
    <property type="match status" value="1"/>
</dbReference>
<evidence type="ECO:0000256" key="1">
    <source>
        <dbReference type="PROSITE-ProRule" id="PRU00206"/>
    </source>
</evidence>
<dbReference type="SUPFAM" id="SSF57586">
    <property type="entry name" value="TNF receptor-like"/>
    <property type="match status" value="2"/>
</dbReference>
<dbReference type="PANTHER" id="PTHR47496:SF1">
    <property type="entry name" value="CD27 ANTIGEN"/>
    <property type="match status" value="1"/>
</dbReference>
<dbReference type="OrthoDB" id="9950067at2759"/>
<accession>A0A9Q1E1U3</accession>
<feature type="repeat" description="TNFR-Cys" evidence="1">
    <location>
        <begin position="64"/>
        <end position="105"/>
    </location>
</feature>
<gene>
    <name evidence="6" type="ORF">COCON_G00004580</name>
</gene>
<dbReference type="GO" id="GO:0007165">
    <property type="term" value="P:signal transduction"/>
    <property type="evidence" value="ECO:0007669"/>
    <property type="project" value="InterPro"/>
</dbReference>
<sequence>MKMMQSMSGVLLTLFLSFHFLLCHSQNCDRNTQYERDGRMCCMCKPGERLKKHCTASSPTSCERCEQGFYSKQYDTEFTCRKCHDCSMIHLKYTRHCSGTDNAVCECKPGYRCKAQPCLSCEEIPTLVVEKNTTIREAPRHSSEGGVTPSNPHKEEVSSESRVEPTSKGPLPSVRPSDITLLVCCCTLLICVILVSRNKYVLRWIWRTTKGYWVANETAAPNQCTEEEGKIPVQEVCKKLEVQENMYS</sequence>
<dbReference type="EMBL" id="JAFJMO010000001">
    <property type="protein sequence ID" value="KAJ8287799.1"/>
    <property type="molecule type" value="Genomic_DNA"/>
</dbReference>
<evidence type="ECO:0000259" key="5">
    <source>
        <dbReference type="PROSITE" id="PS50050"/>
    </source>
</evidence>
<dbReference type="Gene3D" id="2.10.50.10">
    <property type="entry name" value="Tumor Necrosis Factor Receptor, subunit A, domain 2"/>
    <property type="match status" value="1"/>
</dbReference>
<dbReference type="GO" id="GO:0043066">
    <property type="term" value="P:negative regulation of apoptotic process"/>
    <property type="evidence" value="ECO:0007669"/>
    <property type="project" value="TreeGrafter"/>
</dbReference>
<evidence type="ECO:0000256" key="2">
    <source>
        <dbReference type="SAM" id="MobiDB-lite"/>
    </source>
</evidence>
<keyword evidence="3" id="KW-0812">Transmembrane</keyword>